<dbReference type="Gene3D" id="3.20.20.70">
    <property type="entry name" value="Aldolase class I"/>
    <property type="match status" value="1"/>
</dbReference>
<comment type="caution">
    <text evidence="5">The sequence shown here is derived from an EMBL/GenBank/DDBJ whole genome shotgun (WGS) entry which is preliminary data.</text>
</comment>
<dbReference type="CDD" id="cd00408">
    <property type="entry name" value="DHDPS-like"/>
    <property type="match status" value="1"/>
</dbReference>
<reference evidence="5 6" key="1">
    <citation type="submission" date="2018-09" db="EMBL/GenBank/DDBJ databases">
        <title>Roseovarius spongiae sp. nov., isolated from a marine sponge.</title>
        <authorList>
            <person name="Zhuang L."/>
            <person name="Luo L."/>
        </authorList>
    </citation>
    <scope>NUCLEOTIDE SEQUENCE [LARGE SCALE GENOMIC DNA]</scope>
    <source>
        <strain evidence="5 6">HN-E21</strain>
    </source>
</reference>
<protein>
    <submittedName>
        <fullName evidence="5">Dihydrodipicolinate synthase family protein</fullName>
    </submittedName>
</protein>
<dbReference type="SMART" id="SM01130">
    <property type="entry name" value="DHDPS"/>
    <property type="match status" value="1"/>
</dbReference>
<feature type="binding site" evidence="4">
    <location>
        <position position="212"/>
    </location>
    <ligand>
        <name>pyruvate</name>
        <dbReference type="ChEBI" id="CHEBI:15361"/>
    </ligand>
</feature>
<evidence type="ECO:0000256" key="2">
    <source>
        <dbReference type="PIRNR" id="PIRNR001365"/>
    </source>
</evidence>
<dbReference type="OrthoDB" id="9782828at2"/>
<feature type="binding site" evidence="4">
    <location>
        <position position="48"/>
    </location>
    <ligand>
        <name>pyruvate</name>
        <dbReference type="ChEBI" id="CHEBI:15361"/>
    </ligand>
</feature>
<evidence type="ECO:0000256" key="4">
    <source>
        <dbReference type="PIRSR" id="PIRSR001365-2"/>
    </source>
</evidence>
<comment type="similarity">
    <text evidence="2">Belongs to the DapA family.</text>
</comment>
<evidence type="ECO:0000313" key="5">
    <source>
        <dbReference type="EMBL" id="RKF13406.1"/>
    </source>
</evidence>
<dbReference type="PANTHER" id="PTHR12128">
    <property type="entry name" value="DIHYDRODIPICOLINATE SYNTHASE"/>
    <property type="match status" value="1"/>
</dbReference>
<accession>A0A3A8B7Z6</accession>
<feature type="active site" description="Proton donor/acceptor" evidence="3">
    <location>
        <position position="141"/>
    </location>
</feature>
<evidence type="ECO:0000256" key="3">
    <source>
        <dbReference type="PIRSR" id="PIRSR001365-1"/>
    </source>
</evidence>
<dbReference type="GO" id="GO:0008840">
    <property type="term" value="F:4-hydroxy-tetrahydrodipicolinate synthase activity"/>
    <property type="evidence" value="ECO:0007669"/>
    <property type="project" value="TreeGrafter"/>
</dbReference>
<proteinExistence type="inferred from homology"/>
<dbReference type="Proteomes" id="UP000281128">
    <property type="component" value="Unassembled WGS sequence"/>
</dbReference>
<keyword evidence="6" id="KW-1185">Reference proteome</keyword>
<feature type="active site" description="Schiff-base intermediate with substrate" evidence="3">
    <location>
        <position position="171"/>
    </location>
</feature>
<dbReference type="InterPro" id="IPR013785">
    <property type="entry name" value="Aldolase_TIM"/>
</dbReference>
<dbReference type="PIRSF" id="PIRSF001365">
    <property type="entry name" value="DHDPS"/>
    <property type="match status" value="1"/>
</dbReference>
<dbReference type="SUPFAM" id="SSF51569">
    <property type="entry name" value="Aldolase"/>
    <property type="match status" value="1"/>
</dbReference>
<evidence type="ECO:0000256" key="1">
    <source>
        <dbReference type="ARBA" id="ARBA00023239"/>
    </source>
</evidence>
<gene>
    <name evidence="5" type="ORF">D6850_13960</name>
</gene>
<name>A0A3A8B7Z6_9RHOB</name>
<evidence type="ECO:0000313" key="6">
    <source>
        <dbReference type="Proteomes" id="UP000281128"/>
    </source>
</evidence>
<dbReference type="AlphaFoldDB" id="A0A3A8B7Z6"/>
<dbReference type="PANTHER" id="PTHR12128:SF67">
    <property type="entry name" value="BLR3884 PROTEIN"/>
    <property type="match status" value="1"/>
</dbReference>
<keyword evidence="1 2" id="KW-0456">Lyase</keyword>
<sequence>MTDRFTGVITPLLTPYNDDSSIAFDLYLDHAAGCLADGAHYLSPFGTTSEALSHSVRERIDALEKLVENGVARADQLMPGTGLCNLEETLTLSRHAVELGCAAVMTLPPFFFVKASDEGLYRYFSQLIEGVGSDALRICLYNIPQNTGIAVSPALAGRLNDAFPEVVVAYKDSSGDWDNTKAVIEAAPGISVFPGSESVMMRAMALGGGGCISASCNTNVAGIRALYDTLRAGDDEGAKALAPQIDAHRDAVQAGGLIPGLKGLKARQTGDARWLNLRAPLMPADPALAGPLADTLARL</sequence>
<dbReference type="PRINTS" id="PR00146">
    <property type="entry name" value="DHPICSNTHASE"/>
</dbReference>
<dbReference type="EMBL" id="RAPE01000004">
    <property type="protein sequence ID" value="RKF13406.1"/>
    <property type="molecule type" value="Genomic_DNA"/>
</dbReference>
<dbReference type="InterPro" id="IPR002220">
    <property type="entry name" value="DapA-like"/>
</dbReference>
<organism evidence="5 6">
    <name type="scientific">Roseovarius spongiae</name>
    <dbReference type="NCBI Taxonomy" id="2320272"/>
    <lineage>
        <taxon>Bacteria</taxon>
        <taxon>Pseudomonadati</taxon>
        <taxon>Pseudomonadota</taxon>
        <taxon>Alphaproteobacteria</taxon>
        <taxon>Rhodobacterales</taxon>
        <taxon>Roseobacteraceae</taxon>
        <taxon>Roseovarius</taxon>
    </lineage>
</organism>
<dbReference type="Pfam" id="PF00701">
    <property type="entry name" value="DHDPS"/>
    <property type="match status" value="1"/>
</dbReference>
<dbReference type="RefSeq" id="WP_121168035.1">
    <property type="nucleotide sequence ID" value="NZ_RAPE01000004.1"/>
</dbReference>